<reference evidence="1 2" key="1">
    <citation type="submission" date="2024-04" db="EMBL/GenBank/DDBJ databases">
        <authorList>
            <person name="Abashina T."/>
            <person name="Shaikin A."/>
        </authorList>
    </citation>
    <scope>NUCLEOTIDE SEQUENCE [LARGE SCALE GENOMIC DNA]</scope>
    <source>
        <strain evidence="1 2">AAFK</strain>
    </source>
</reference>
<dbReference type="RefSeq" id="WP_341371918.1">
    <property type="nucleotide sequence ID" value="NZ_JBBPCO010000018.1"/>
</dbReference>
<accession>A0ABU9DBH1</accession>
<name>A0ABU9DBH1_9PROT</name>
<gene>
    <name evidence="1" type="ORF">WOB96_13975</name>
</gene>
<organism evidence="1 2">
    <name type="scientific">Thermithiobacillus plumbiphilus</name>
    <dbReference type="NCBI Taxonomy" id="1729899"/>
    <lineage>
        <taxon>Bacteria</taxon>
        <taxon>Pseudomonadati</taxon>
        <taxon>Pseudomonadota</taxon>
        <taxon>Acidithiobacillia</taxon>
        <taxon>Acidithiobacillales</taxon>
        <taxon>Thermithiobacillaceae</taxon>
        <taxon>Thermithiobacillus</taxon>
    </lineage>
</organism>
<dbReference type="EMBL" id="JBBPCO010000018">
    <property type="protein sequence ID" value="MEK8090862.1"/>
    <property type="molecule type" value="Genomic_DNA"/>
</dbReference>
<dbReference type="Proteomes" id="UP001446205">
    <property type="component" value="Unassembled WGS sequence"/>
</dbReference>
<feature type="non-terminal residue" evidence="1">
    <location>
        <position position="1"/>
    </location>
</feature>
<sequence>TRILNMTDTDRFNMEKLGQFLNCKVQFMGRPYLVVDVLTDGPQLVLEEAENPVIQDNAYGRPYRRAPGIVLLPIYIKPGMINPDLDTLFFDN</sequence>
<evidence type="ECO:0000313" key="2">
    <source>
        <dbReference type="Proteomes" id="UP001446205"/>
    </source>
</evidence>
<protein>
    <recommendedName>
        <fullName evidence="3">Uma2 family endonuclease</fullName>
    </recommendedName>
</protein>
<evidence type="ECO:0008006" key="3">
    <source>
        <dbReference type="Google" id="ProtNLM"/>
    </source>
</evidence>
<comment type="caution">
    <text evidence="1">The sequence shown here is derived from an EMBL/GenBank/DDBJ whole genome shotgun (WGS) entry which is preliminary data.</text>
</comment>
<proteinExistence type="predicted"/>
<keyword evidence="2" id="KW-1185">Reference proteome</keyword>
<evidence type="ECO:0000313" key="1">
    <source>
        <dbReference type="EMBL" id="MEK8090862.1"/>
    </source>
</evidence>